<keyword evidence="4" id="KW-0572">Peptidoglycan-anchor</keyword>
<dbReference type="SUPFAM" id="SSF49401">
    <property type="entry name" value="Bacterial adhesins"/>
    <property type="match status" value="1"/>
</dbReference>
<dbReference type="Pfam" id="PF00746">
    <property type="entry name" value="Gram_pos_anchor"/>
    <property type="match status" value="1"/>
</dbReference>
<comment type="caution">
    <text evidence="9">The sequence shown here is derived from an EMBL/GenBank/DDBJ whole genome shotgun (WGS) entry which is preliminary data.</text>
</comment>
<protein>
    <submittedName>
        <fullName evidence="9">LPXTG cell wall anchor domain-containing protein</fullName>
    </submittedName>
</protein>
<feature type="compositionally biased region" description="Pro residues" evidence="5">
    <location>
        <begin position="1238"/>
        <end position="1248"/>
    </location>
</feature>
<dbReference type="InterPro" id="IPR008966">
    <property type="entry name" value="Adhesion_dom_sf"/>
</dbReference>
<feature type="transmembrane region" description="Helical" evidence="6">
    <location>
        <begin position="1322"/>
        <end position="1339"/>
    </location>
</feature>
<evidence type="ECO:0000259" key="7">
    <source>
        <dbReference type="Pfam" id="PF00746"/>
    </source>
</evidence>
<dbReference type="Pfam" id="PF17802">
    <property type="entry name" value="SpaA"/>
    <property type="match status" value="1"/>
</dbReference>
<feature type="compositionally biased region" description="Pro residues" evidence="5">
    <location>
        <begin position="1220"/>
        <end position="1232"/>
    </location>
</feature>
<evidence type="ECO:0000259" key="8">
    <source>
        <dbReference type="Pfam" id="PF17802"/>
    </source>
</evidence>
<feature type="domain" description="SpaA-like prealbumin fold" evidence="8">
    <location>
        <begin position="1090"/>
        <end position="1168"/>
    </location>
</feature>
<organism evidence="9 10">
    <name type="scientific">Catonella massiliensis</name>
    <dbReference type="NCBI Taxonomy" id="2799636"/>
    <lineage>
        <taxon>Bacteria</taxon>
        <taxon>Bacillati</taxon>
        <taxon>Bacillota</taxon>
        <taxon>Clostridia</taxon>
        <taxon>Lachnospirales</taxon>
        <taxon>Lachnospiraceae</taxon>
        <taxon>Catonella</taxon>
    </lineage>
</organism>
<evidence type="ECO:0000256" key="2">
    <source>
        <dbReference type="ARBA" id="ARBA00022525"/>
    </source>
</evidence>
<proteinExistence type="predicted"/>
<evidence type="ECO:0000313" key="10">
    <source>
        <dbReference type="Proteomes" id="UP000604730"/>
    </source>
</evidence>
<dbReference type="Gene3D" id="2.60.40.740">
    <property type="match status" value="1"/>
</dbReference>
<evidence type="ECO:0000256" key="1">
    <source>
        <dbReference type="ARBA" id="ARBA00022512"/>
    </source>
</evidence>
<evidence type="ECO:0000256" key="3">
    <source>
        <dbReference type="ARBA" id="ARBA00022729"/>
    </source>
</evidence>
<evidence type="ECO:0000256" key="6">
    <source>
        <dbReference type="SAM" id="Phobius"/>
    </source>
</evidence>
<dbReference type="SUPFAM" id="SSF49478">
    <property type="entry name" value="Cna protein B-type domain"/>
    <property type="match status" value="1"/>
</dbReference>
<keyword evidence="2" id="KW-0964">Secreted</keyword>
<accession>A0ABS1IZ42</accession>
<dbReference type="InterPro" id="IPR019931">
    <property type="entry name" value="LPXTG_anchor"/>
</dbReference>
<evidence type="ECO:0000313" key="9">
    <source>
        <dbReference type="EMBL" id="MBK5897155.1"/>
    </source>
</evidence>
<feature type="region of interest" description="Disordered" evidence="5">
    <location>
        <begin position="1199"/>
        <end position="1277"/>
    </location>
</feature>
<dbReference type="EMBL" id="JAEPRJ010000001">
    <property type="protein sequence ID" value="MBK5897155.1"/>
    <property type="molecule type" value="Genomic_DNA"/>
</dbReference>
<feature type="domain" description="Gram-positive cocci surface proteins LPxTG" evidence="7">
    <location>
        <begin position="1307"/>
        <end position="1345"/>
    </location>
</feature>
<keyword evidence="6" id="KW-0472">Membrane</keyword>
<dbReference type="InterPro" id="IPR013783">
    <property type="entry name" value="Ig-like_fold"/>
</dbReference>
<dbReference type="NCBIfam" id="TIGR01167">
    <property type="entry name" value="LPXTG_anchor"/>
    <property type="match status" value="1"/>
</dbReference>
<sequence>MWKKHGTALLGIILTLAILLTGVKLPEYVAAAGNDKTNLAKNVNVTIYQQDSSNVEKPVTGAINTANYIRMDVSFNAVFNKSLTEENRINKGDYIQFDLGSKLKINGSVNEVVRPVEDTASKLKICDAIFTCDDDGNIKVKFDFSNTDDAVFEKDSTSIGASVTLITDLSKFDFTTTNEKVIRIFGKDYQLGEIVGDVNLTKTGVLDVKNSKIDWTITAERYVRGVTPRVPLSIEGYTFRDYPKGGVNGNNFIEGTFTVNGKSRDESSGLSIATLRDTGYTNIMYYTVKADDLDPSNVGKAVLKYSTDVNFGGDFGSSGVRNYPNDIHLIKYGTSQFWSKHRDVTVRKMGEKLGSFNEGTKTITWTVEFNRPEYDLGDVTISDELTKDKTGRIPQKFEKAFVQTFDKTKNTWKEEKTELTPVVSGDNHTFTIPNVKERFLLTILTKVDADNYSSRFDNDAYVWWNNNIKFKTKLHASILDVHGGNGQIGTINKTAKSQLAVSSDNAFDAGLGEYISNEPEWTMTADKNTIAAPGDYYMYDAFIFDKNVRVDSDTINSTNGYSLRKLGESSAATLASGVSLEKLFPKNPAGDETMGRHQKLMNINKPITDATSGVTNNVYEVVKDGNVVGHVLEVKLVQGVDNFVKFKSKVMEHNLIVSEREDGLNRLQNYYLLASGGNVLLNKMVEYHYQSKLLDKQVLSRTAAKKFLTDYDVAAANNDVFDANNKIAIDNTETAYDKETRSVVFKISVNAKDIKDVQGDIGKFVLSDELSYHLKLVPIKKEEGRDKYFLIYKGEPALKYKDTSEADHRFGKFAHIPSDRARSVGSIVNAVGEPLSDKEISDNNIFALLDKDYYNNYNKIRFTFDKLNSPYVIFVKAELKSDEPMNEIGQVWNTAKMWIQGDERAYIQIEKTAKADYDDRFLWKNYDGDKIFIDKNGYIKWNLFYKPYKVYNDNNETKLRLEDQLKGNLVLRKEKGTANLAFNDDNYKIWKGSFDAEGNFVNPVEITEGLDKIFVYDLEQKKLIVNIPDNDTSYKISYITDFAPDAKKGDELENDVVLIEKSKQIGRKVGVKHSIEANAWGSLKDINYDKLQIVKKNADGEELAGAEFRLKRLADSNVTEQDMGTVKTVTDGAVMFENIVAGSYELTETKAPEGYETNGVTYKIKVVELENGDLNIALDGNYEGQATLEKRVLTVINKKKPVTPPTPVNPTPENPKKPVDPPTPENPTPLIPVTPKTPDTPTPTPSIPSYPINNTPNPNDPNSPDEFEVIGNDGTPQGKVVKVTKPNGKKEYVFEDDKTPLDGFKAKKNRKALPKTGGAATTWYYAAGAGLVLMAGFAFRRRKEEI</sequence>
<feature type="compositionally biased region" description="Low complexity" evidence="5">
    <location>
        <begin position="1249"/>
        <end position="1262"/>
    </location>
</feature>
<keyword evidence="6" id="KW-0812">Transmembrane</keyword>
<keyword evidence="10" id="KW-1185">Reference proteome</keyword>
<dbReference type="RefSeq" id="WP_208428660.1">
    <property type="nucleotide sequence ID" value="NZ_JAEPRJ010000001.1"/>
</dbReference>
<evidence type="ECO:0000256" key="5">
    <source>
        <dbReference type="SAM" id="MobiDB-lite"/>
    </source>
</evidence>
<feature type="compositionally biased region" description="Pro residues" evidence="5">
    <location>
        <begin position="1202"/>
        <end position="1213"/>
    </location>
</feature>
<evidence type="ECO:0000256" key="4">
    <source>
        <dbReference type="ARBA" id="ARBA00023088"/>
    </source>
</evidence>
<reference evidence="9 10" key="1">
    <citation type="submission" date="2021-01" db="EMBL/GenBank/DDBJ databases">
        <title>Isolation and description of Catonella massiliensis sp. nov., a novel Catonella species, isolated from a stable periodontitis subject.</title>
        <authorList>
            <person name="Antezack A."/>
            <person name="Boxberger M."/>
            <person name="La Scola B."/>
            <person name="Monnet-Corti V."/>
        </authorList>
    </citation>
    <scope>NUCLEOTIDE SEQUENCE [LARGE SCALE GENOMIC DNA]</scope>
    <source>
        <strain evidence="9 10">Marseille-Q4567</strain>
    </source>
</reference>
<keyword evidence="3" id="KW-0732">Signal</keyword>
<dbReference type="Gene3D" id="2.60.40.10">
    <property type="entry name" value="Immunoglobulins"/>
    <property type="match status" value="1"/>
</dbReference>
<name>A0ABS1IZ42_9FIRM</name>
<keyword evidence="6" id="KW-1133">Transmembrane helix</keyword>
<dbReference type="Proteomes" id="UP000604730">
    <property type="component" value="Unassembled WGS sequence"/>
</dbReference>
<gene>
    <name evidence="9" type="ORF">JJN12_05050</name>
</gene>
<keyword evidence="1" id="KW-0134">Cell wall</keyword>
<dbReference type="InterPro" id="IPR041033">
    <property type="entry name" value="SpaA_PFL_dom_1"/>
</dbReference>